<dbReference type="AlphaFoldDB" id="A0AAF0V3Y1"/>
<evidence type="ECO:0000313" key="2">
    <source>
        <dbReference type="Proteomes" id="UP001234989"/>
    </source>
</evidence>
<evidence type="ECO:0000313" key="1">
    <source>
        <dbReference type="EMBL" id="WMV58075.1"/>
    </source>
</evidence>
<dbReference type="Gene3D" id="3.10.10.10">
    <property type="entry name" value="HIV Type 1 Reverse Transcriptase, subunit A, domain 1"/>
    <property type="match status" value="1"/>
</dbReference>
<gene>
    <name evidence="1" type="ORF">MTR67_051460</name>
</gene>
<dbReference type="EMBL" id="CP133623">
    <property type="protein sequence ID" value="WMV58075.1"/>
    <property type="molecule type" value="Genomic_DNA"/>
</dbReference>
<keyword evidence="2" id="KW-1185">Reference proteome</keyword>
<dbReference type="Proteomes" id="UP001234989">
    <property type="component" value="Chromosome 12"/>
</dbReference>
<name>A0AAF0V3Y1_SOLVR</name>
<reference evidence="1" key="1">
    <citation type="submission" date="2023-08" db="EMBL/GenBank/DDBJ databases">
        <title>A de novo genome assembly of Solanum verrucosum Schlechtendal, a Mexican diploid species geographically isolated from the other diploid A-genome species in potato relatives.</title>
        <authorList>
            <person name="Hosaka K."/>
        </authorList>
    </citation>
    <scope>NUCLEOTIDE SEQUENCE</scope>
    <source>
        <tissue evidence="1">Young leaves</tissue>
    </source>
</reference>
<sequence>MLRGTSLPPMSSEVVQQVLDFLSGLIDTGDTLVEPISQVPGPVMTRIEHGTLTKFHKIKPPVFQGIKSEDAFEFILNCYERLRKLGIVHQHGVEFVTFRLQIPGQGFARNDDRAQCYAFPDTTEAKASNVLIIGASVFSKIDLRSRYRQLKIRLENIPKTTFRTQYGHNTMFSKCEFGVTSVTFLGHVVLKKKVMVDPQKIEVVRNWVRPRSVTEVRNFVSLATYHRRFVKNLASIPTHLSRLTQKEVPFLWSDKCKKIFDNTQITKTIRRVSLS</sequence>
<dbReference type="PANTHER" id="PTHR37984:SF5">
    <property type="entry name" value="PROTEIN NYNRIN-LIKE"/>
    <property type="match status" value="1"/>
</dbReference>
<dbReference type="PANTHER" id="PTHR37984">
    <property type="entry name" value="PROTEIN CBG26694"/>
    <property type="match status" value="1"/>
</dbReference>
<dbReference type="InterPro" id="IPR050951">
    <property type="entry name" value="Retrovirus_Pol_polyprotein"/>
</dbReference>
<dbReference type="InterPro" id="IPR043128">
    <property type="entry name" value="Rev_trsase/Diguanyl_cyclase"/>
</dbReference>
<accession>A0AAF0V3Y1</accession>
<dbReference type="InterPro" id="IPR043502">
    <property type="entry name" value="DNA/RNA_pol_sf"/>
</dbReference>
<dbReference type="SUPFAM" id="SSF56672">
    <property type="entry name" value="DNA/RNA polymerases"/>
    <property type="match status" value="1"/>
</dbReference>
<protein>
    <submittedName>
        <fullName evidence="1">Uncharacterized protein</fullName>
    </submittedName>
</protein>
<organism evidence="1 2">
    <name type="scientific">Solanum verrucosum</name>
    <dbReference type="NCBI Taxonomy" id="315347"/>
    <lineage>
        <taxon>Eukaryota</taxon>
        <taxon>Viridiplantae</taxon>
        <taxon>Streptophyta</taxon>
        <taxon>Embryophyta</taxon>
        <taxon>Tracheophyta</taxon>
        <taxon>Spermatophyta</taxon>
        <taxon>Magnoliopsida</taxon>
        <taxon>eudicotyledons</taxon>
        <taxon>Gunneridae</taxon>
        <taxon>Pentapetalae</taxon>
        <taxon>asterids</taxon>
        <taxon>lamiids</taxon>
        <taxon>Solanales</taxon>
        <taxon>Solanaceae</taxon>
        <taxon>Solanoideae</taxon>
        <taxon>Solaneae</taxon>
        <taxon>Solanum</taxon>
    </lineage>
</organism>
<dbReference type="Gene3D" id="3.30.70.270">
    <property type="match status" value="2"/>
</dbReference>
<proteinExistence type="predicted"/>